<evidence type="ECO:0000313" key="2">
    <source>
        <dbReference type="EMBL" id="SHI58352.1"/>
    </source>
</evidence>
<keyword evidence="1" id="KW-0472">Membrane</keyword>
<gene>
    <name evidence="2" type="ORF">SAMN04487911_103148</name>
</gene>
<dbReference type="Gene3D" id="3.60.21.10">
    <property type="match status" value="1"/>
</dbReference>
<feature type="transmembrane region" description="Helical" evidence="1">
    <location>
        <begin position="42"/>
        <end position="61"/>
    </location>
</feature>
<feature type="transmembrane region" description="Helical" evidence="1">
    <location>
        <begin position="12"/>
        <end position="30"/>
    </location>
</feature>
<evidence type="ECO:0000256" key="1">
    <source>
        <dbReference type="SAM" id="Phobius"/>
    </source>
</evidence>
<sequence>MAQKSSALPSDATRTIGICAIIILLVPVLKLKNNQIKDQMEIRKLLVVLLIALLTFFTNYGQQNQDKMFQKDKPQFSIGIIADCQYCSIKGTGARKYSKSKEKLEHCTAHFNTLDLTYTIHLGDFVTTYYE</sequence>
<dbReference type="EMBL" id="FQYX01000003">
    <property type="protein sequence ID" value="SHI58352.1"/>
    <property type="molecule type" value="Genomic_DNA"/>
</dbReference>
<dbReference type="Proteomes" id="UP000184231">
    <property type="component" value="Unassembled WGS sequence"/>
</dbReference>
<name>A0A1M6CBG4_9FLAO</name>
<keyword evidence="1" id="KW-1133">Transmembrane helix</keyword>
<protein>
    <submittedName>
        <fullName evidence="2">Uncharacterized protein</fullName>
    </submittedName>
</protein>
<evidence type="ECO:0000313" key="3">
    <source>
        <dbReference type="Proteomes" id="UP000184231"/>
    </source>
</evidence>
<reference evidence="2 3" key="1">
    <citation type="submission" date="2016-11" db="EMBL/GenBank/DDBJ databases">
        <authorList>
            <person name="Jaros S."/>
            <person name="Januszkiewicz K."/>
            <person name="Wedrychowicz H."/>
        </authorList>
    </citation>
    <scope>NUCLEOTIDE SEQUENCE [LARGE SCALE GENOMIC DNA]</scope>
    <source>
        <strain evidence="2 3">CGMCC 1.8863</strain>
    </source>
</reference>
<dbReference type="STRING" id="558155.SAMN04487911_103148"/>
<dbReference type="RefSeq" id="WP_072763212.1">
    <property type="nucleotide sequence ID" value="NZ_FQYX01000003.1"/>
</dbReference>
<keyword evidence="1" id="KW-0812">Transmembrane</keyword>
<dbReference type="AlphaFoldDB" id="A0A1M6CBG4"/>
<accession>A0A1M6CBG4</accession>
<organism evidence="2 3">
    <name type="scientific">Arenibacter nanhaiticus</name>
    <dbReference type="NCBI Taxonomy" id="558155"/>
    <lineage>
        <taxon>Bacteria</taxon>
        <taxon>Pseudomonadati</taxon>
        <taxon>Bacteroidota</taxon>
        <taxon>Flavobacteriia</taxon>
        <taxon>Flavobacteriales</taxon>
        <taxon>Flavobacteriaceae</taxon>
        <taxon>Arenibacter</taxon>
    </lineage>
</organism>
<proteinExistence type="predicted"/>
<keyword evidence="3" id="KW-1185">Reference proteome</keyword>
<dbReference type="InterPro" id="IPR029052">
    <property type="entry name" value="Metallo-depent_PP-like"/>
</dbReference>